<sequence length="43" mass="4726">MASFTAFLITAIITRMLENNNPSVTVAGVIEMYGQLVDKRVPL</sequence>
<dbReference type="EMBL" id="VSSQ01007463">
    <property type="protein sequence ID" value="MPM35998.1"/>
    <property type="molecule type" value="Genomic_DNA"/>
</dbReference>
<comment type="caution">
    <text evidence="1">The sequence shown here is derived from an EMBL/GenBank/DDBJ whole genome shotgun (WGS) entry which is preliminary data.</text>
</comment>
<name>A0A644Z6T3_9ZZZZ</name>
<gene>
    <name evidence="1" type="ORF">SDC9_82593</name>
</gene>
<dbReference type="AlphaFoldDB" id="A0A644Z6T3"/>
<reference evidence="1" key="1">
    <citation type="submission" date="2019-08" db="EMBL/GenBank/DDBJ databases">
        <authorList>
            <person name="Kucharzyk K."/>
            <person name="Murdoch R.W."/>
            <person name="Higgins S."/>
            <person name="Loffler F."/>
        </authorList>
    </citation>
    <scope>NUCLEOTIDE SEQUENCE</scope>
</reference>
<protein>
    <submittedName>
        <fullName evidence="1">Uncharacterized protein</fullName>
    </submittedName>
</protein>
<accession>A0A644Z6T3</accession>
<evidence type="ECO:0000313" key="1">
    <source>
        <dbReference type="EMBL" id="MPM35998.1"/>
    </source>
</evidence>
<organism evidence="1">
    <name type="scientific">bioreactor metagenome</name>
    <dbReference type="NCBI Taxonomy" id="1076179"/>
    <lineage>
        <taxon>unclassified sequences</taxon>
        <taxon>metagenomes</taxon>
        <taxon>ecological metagenomes</taxon>
    </lineage>
</organism>
<proteinExistence type="predicted"/>